<evidence type="ECO:0000256" key="3">
    <source>
        <dbReference type="ARBA" id="ARBA00022692"/>
    </source>
</evidence>
<dbReference type="GO" id="GO:0015297">
    <property type="term" value="F:antiporter activity"/>
    <property type="evidence" value="ECO:0007669"/>
    <property type="project" value="InterPro"/>
</dbReference>
<protein>
    <submittedName>
        <fullName evidence="7">MATE family efflux transporter</fullName>
    </submittedName>
</protein>
<keyword evidence="3 6" id="KW-0812">Transmembrane</keyword>
<feature type="transmembrane region" description="Helical" evidence="6">
    <location>
        <begin position="248"/>
        <end position="266"/>
    </location>
</feature>
<dbReference type="GO" id="GO:0042910">
    <property type="term" value="F:xenobiotic transmembrane transporter activity"/>
    <property type="evidence" value="ECO:0007669"/>
    <property type="project" value="InterPro"/>
</dbReference>
<comment type="caution">
    <text evidence="7">The sequence shown here is derived from an EMBL/GenBank/DDBJ whole genome shotgun (WGS) entry which is preliminary data.</text>
</comment>
<dbReference type="PANTHER" id="PTHR42893:SF46">
    <property type="entry name" value="PROTEIN DETOXIFICATION 44, CHLOROPLASTIC"/>
    <property type="match status" value="1"/>
</dbReference>
<dbReference type="GO" id="GO:0005886">
    <property type="term" value="C:plasma membrane"/>
    <property type="evidence" value="ECO:0007669"/>
    <property type="project" value="TreeGrafter"/>
</dbReference>
<keyword evidence="4 6" id="KW-1133">Transmembrane helix</keyword>
<keyword evidence="5 6" id="KW-0472">Membrane</keyword>
<name>A0A916RI64_9HYPH</name>
<dbReference type="CDD" id="cd13136">
    <property type="entry name" value="MATE_DinF_like"/>
    <property type="match status" value="1"/>
</dbReference>
<feature type="transmembrane region" description="Helical" evidence="6">
    <location>
        <begin position="90"/>
        <end position="116"/>
    </location>
</feature>
<keyword evidence="8" id="KW-1185">Reference proteome</keyword>
<feature type="transmembrane region" description="Helical" evidence="6">
    <location>
        <begin position="389"/>
        <end position="408"/>
    </location>
</feature>
<dbReference type="OrthoDB" id="9789527at2"/>
<feature type="transmembrane region" description="Helical" evidence="6">
    <location>
        <begin position="47"/>
        <end position="69"/>
    </location>
</feature>
<evidence type="ECO:0000313" key="7">
    <source>
        <dbReference type="EMBL" id="GGA56923.1"/>
    </source>
</evidence>
<evidence type="ECO:0000256" key="4">
    <source>
        <dbReference type="ARBA" id="ARBA00022989"/>
    </source>
</evidence>
<sequence>MSRPQFPFSVRHKDVWAIALPASIAFITEPVAGIIDTAVIGRLGDAGLLGGLALGAVAFSMIFALAFFLRFGTAGLTAQAVGARDPDDGLLHMARAMLVAGVLAIVLLALSAPIHWLFAISLAPPPNSAQAFADYFYIRMASVPFVFINYVLLGWFYGRADAQTGMWLQILVNAVNIVLSIAFVFGLGWGVAGVALATVIGQIAAAAVGLYIARRHFGSLGTIISRTPRAELFDLAAVRRMLGISRDLIIRSAALMGAFAYFAAQGARMGEVVLSANAILLQLFSVSAFFLDGLSTAIEQLCGKAVGANWKPAFERATKLGLGWGFVMAGALSALIFGFGWLAIDLMTTNAEVREFARVYLVMAALTPLTGMPAFVYDGIMIGATLNTTMRNGMLISLAIYLAVAMALQPLLGLWGLWIALHVLLLGRAAIYAVAIERRKPVLFA</sequence>
<feature type="transmembrane region" description="Helical" evidence="6">
    <location>
        <begin position="321"/>
        <end position="344"/>
    </location>
</feature>
<dbReference type="RefSeq" id="WP_127072274.1">
    <property type="nucleotide sequence ID" value="NZ_BMKB01000004.1"/>
</dbReference>
<dbReference type="NCBIfam" id="TIGR00797">
    <property type="entry name" value="matE"/>
    <property type="match status" value="1"/>
</dbReference>
<dbReference type="PANTHER" id="PTHR42893">
    <property type="entry name" value="PROTEIN DETOXIFICATION 44, CHLOROPLASTIC-RELATED"/>
    <property type="match status" value="1"/>
</dbReference>
<evidence type="ECO:0000256" key="1">
    <source>
        <dbReference type="ARBA" id="ARBA00004141"/>
    </source>
</evidence>
<dbReference type="Proteomes" id="UP000596977">
    <property type="component" value="Unassembled WGS sequence"/>
</dbReference>
<dbReference type="Pfam" id="PF01554">
    <property type="entry name" value="MatE"/>
    <property type="match status" value="2"/>
</dbReference>
<dbReference type="InterPro" id="IPR002528">
    <property type="entry name" value="MATE_fam"/>
</dbReference>
<comment type="subcellular location">
    <subcellularLocation>
        <location evidence="1">Membrane</location>
        <topology evidence="1">Multi-pass membrane protein</topology>
    </subcellularLocation>
</comment>
<dbReference type="AlphaFoldDB" id="A0A916RI64"/>
<feature type="transmembrane region" description="Helical" evidence="6">
    <location>
        <begin position="195"/>
        <end position="213"/>
    </location>
</feature>
<evidence type="ECO:0000256" key="2">
    <source>
        <dbReference type="ARBA" id="ARBA00010199"/>
    </source>
</evidence>
<organism evidence="7 8">
    <name type="scientific">Pelagibacterium lentulum</name>
    <dbReference type="NCBI Taxonomy" id="2029865"/>
    <lineage>
        <taxon>Bacteria</taxon>
        <taxon>Pseudomonadati</taxon>
        <taxon>Pseudomonadota</taxon>
        <taxon>Alphaproteobacteria</taxon>
        <taxon>Hyphomicrobiales</taxon>
        <taxon>Devosiaceae</taxon>
        <taxon>Pelagibacterium</taxon>
    </lineage>
</organism>
<accession>A0A916RI64</accession>
<comment type="similarity">
    <text evidence="2">Belongs to the multi antimicrobial extrusion (MATE) (TC 2.A.66.1) family.</text>
</comment>
<feature type="transmembrane region" description="Helical" evidence="6">
    <location>
        <begin position="136"/>
        <end position="158"/>
    </location>
</feature>
<reference evidence="7 8" key="1">
    <citation type="journal article" date="2014" name="Int. J. Syst. Evol. Microbiol.">
        <title>Complete genome sequence of Corynebacterium casei LMG S-19264T (=DSM 44701T), isolated from a smear-ripened cheese.</title>
        <authorList>
            <consortium name="US DOE Joint Genome Institute (JGI-PGF)"/>
            <person name="Walter F."/>
            <person name="Albersmeier A."/>
            <person name="Kalinowski J."/>
            <person name="Ruckert C."/>
        </authorList>
    </citation>
    <scope>NUCLEOTIDE SEQUENCE [LARGE SCALE GENOMIC DNA]</scope>
    <source>
        <strain evidence="7 8">CGMCC 1.15896</strain>
    </source>
</reference>
<dbReference type="InterPro" id="IPR044644">
    <property type="entry name" value="DinF-like"/>
</dbReference>
<feature type="transmembrane region" description="Helical" evidence="6">
    <location>
        <begin position="414"/>
        <end position="435"/>
    </location>
</feature>
<feature type="transmembrane region" description="Helical" evidence="6">
    <location>
        <begin position="356"/>
        <end position="377"/>
    </location>
</feature>
<evidence type="ECO:0000256" key="6">
    <source>
        <dbReference type="SAM" id="Phobius"/>
    </source>
</evidence>
<feature type="transmembrane region" description="Helical" evidence="6">
    <location>
        <begin position="170"/>
        <end position="189"/>
    </location>
</feature>
<dbReference type="EMBL" id="BMKB01000004">
    <property type="protein sequence ID" value="GGA56923.1"/>
    <property type="molecule type" value="Genomic_DNA"/>
</dbReference>
<feature type="transmembrane region" description="Helical" evidence="6">
    <location>
        <begin position="272"/>
        <end position="291"/>
    </location>
</feature>
<evidence type="ECO:0000313" key="8">
    <source>
        <dbReference type="Proteomes" id="UP000596977"/>
    </source>
</evidence>
<proteinExistence type="inferred from homology"/>
<evidence type="ECO:0000256" key="5">
    <source>
        <dbReference type="ARBA" id="ARBA00023136"/>
    </source>
</evidence>
<gene>
    <name evidence="7" type="ORF">GCM10011499_28920</name>
</gene>